<accession>A0ABQ8CY73</accession>
<sequence>MRRLLYTMDYLVNIIGLKAKDIVTRPVLLGLSMEKRIKPRSQVISLFASEGLVEKEDVNYFTMLKIKSSEFMDKFVVKHQK</sequence>
<dbReference type="Gene3D" id="1.25.70.10">
    <property type="entry name" value="Transcription termination factor 3, mitochondrial"/>
    <property type="match status" value="1"/>
</dbReference>
<proteinExistence type="inferred from homology"/>
<dbReference type="EMBL" id="JAGKQM010000006">
    <property type="protein sequence ID" value="KAH0922065.1"/>
    <property type="molecule type" value="Genomic_DNA"/>
</dbReference>
<comment type="caution">
    <text evidence="4">The sequence shown here is derived from an EMBL/GenBank/DDBJ whole genome shotgun (WGS) entry which is preliminary data.</text>
</comment>
<dbReference type="Pfam" id="PF02536">
    <property type="entry name" value="mTERF"/>
    <property type="match status" value="1"/>
</dbReference>
<reference evidence="4 5" key="1">
    <citation type="submission" date="2021-05" db="EMBL/GenBank/DDBJ databases">
        <title>Genome Assembly of Synthetic Allotetraploid Brassica napus Reveals Homoeologous Exchanges between Subgenomes.</title>
        <authorList>
            <person name="Davis J.T."/>
        </authorList>
    </citation>
    <scope>NUCLEOTIDE SEQUENCE [LARGE SCALE GENOMIC DNA]</scope>
    <source>
        <strain evidence="5">cv. Da-Ae</strain>
        <tissue evidence="4">Seedling</tissue>
    </source>
</reference>
<protein>
    <submittedName>
        <fullName evidence="4">Uncharacterized protein</fullName>
    </submittedName>
</protein>
<name>A0ABQ8CY73_BRANA</name>
<comment type="similarity">
    <text evidence="1">Belongs to the mTERF family.</text>
</comment>
<dbReference type="Proteomes" id="UP000824890">
    <property type="component" value="Unassembled WGS sequence"/>
</dbReference>
<keyword evidence="3" id="KW-0809">Transit peptide</keyword>
<dbReference type="PANTHER" id="PTHR13068:SF132">
    <property type="entry name" value="MITOCHONDRIAL TRANSCRIPTION TERMINATION FACTOR FAMILY PROTEIN"/>
    <property type="match status" value="1"/>
</dbReference>
<keyword evidence="5" id="KW-1185">Reference proteome</keyword>
<evidence type="ECO:0000256" key="3">
    <source>
        <dbReference type="ARBA" id="ARBA00022946"/>
    </source>
</evidence>
<evidence type="ECO:0000313" key="4">
    <source>
        <dbReference type="EMBL" id="KAH0922065.1"/>
    </source>
</evidence>
<evidence type="ECO:0000256" key="1">
    <source>
        <dbReference type="ARBA" id="ARBA00007692"/>
    </source>
</evidence>
<dbReference type="InterPro" id="IPR003690">
    <property type="entry name" value="MTERF"/>
</dbReference>
<evidence type="ECO:0000256" key="2">
    <source>
        <dbReference type="ARBA" id="ARBA00022472"/>
    </source>
</evidence>
<dbReference type="InterPro" id="IPR038538">
    <property type="entry name" value="MTERF_sf"/>
</dbReference>
<keyword evidence="2" id="KW-0805">Transcription regulation</keyword>
<keyword evidence="2" id="KW-0804">Transcription</keyword>
<gene>
    <name evidence="4" type="ORF">HID58_022083</name>
</gene>
<organism evidence="4 5">
    <name type="scientific">Brassica napus</name>
    <name type="common">Rape</name>
    <dbReference type="NCBI Taxonomy" id="3708"/>
    <lineage>
        <taxon>Eukaryota</taxon>
        <taxon>Viridiplantae</taxon>
        <taxon>Streptophyta</taxon>
        <taxon>Embryophyta</taxon>
        <taxon>Tracheophyta</taxon>
        <taxon>Spermatophyta</taxon>
        <taxon>Magnoliopsida</taxon>
        <taxon>eudicotyledons</taxon>
        <taxon>Gunneridae</taxon>
        <taxon>Pentapetalae</taxon>
        <taxon>rosids</taxon>
        <taxon>malvids</taxon>
        <taxon>Brassicales</taxon>
        <taxon>Brassicaceae</taxon>
        <taxon>Brassiceae</taxon>
        <taxon>Brassica</taxon>
    </lineage>
</organism>
<evidence type="ECO:0000313" key="5">
    <source>
        <dbReference type="Proteomes" id="UP000824890"/>
    </source>
</evidence>
<keyword evidence="2" id="KW-0806">Transcription termination</keyword>
<dbReference type="PANTHER" id="PTHR13068">
    <property type="entry name" value="CGI-12 PROTEIN-RELATED"/>
    <property type="match status" value="1"/>
</dbReference>